<organism evidence="8 9">
    <name type="scientific">Paludibacterium purpuratum</name>
    <dbReference type="NCBI Taxonomy" id="1144873"/>
    <lineage>
        <taxon>Bacteria</taxon>
        <taxon>Pseudomonadati</taxon>
        <taxon>Pseudomonadota</taxon>
        <taxon>Betaproteobacteria</taxon>
        <taxon>Neisseriales</taxon>
        <taxon>Chromobacteriaceae</taxon>
        <taxon>Paludibacterium</taxon>
    </lineage>
</organism>
<evidence type="ECO:0000256" key="2">
    <source>
        <dbReference type="ARBA" id="ARBA00021531"/>
    </source>
</evidence>
<evidence type="ECO:0000313" key="9">
    <source>
        <dbReference type="Proteomes" id="UP000295611"/>
    </source>
</evidence>
<evidence type="ECO:0000259" key="7">
    <source>
        <dbReference type="PROSITE" id="PS50949"/>
    </source>
</evidence>
<keyword evidence="4" id="KW-0805">Transcription regulation</keyword>
<evidence type="ECO:0000256" key="3">
    <source>
        <dbReference type="ARBA" id="ARBA00022898"/>
    </source>
</evidence>
<dbReference type="InterPro" id="IPR036390">
    <property type="entry name" value="WH_DNA-bd_sf"/>
</dbReference>
<dbReference type="OrthoDB" id="9804020at2"/>
<dbReference type="InterPro" id="IPR004839">
    <property type="entry name" value="Aminotransferase_I/II_large"/>
</dbReference>
<dbReference type="GO" id="GO:0030170">
    <property type="term" value="F:pyridoxal phosphate binding"/>
    <property type="evidence" value="ECO:0007669"/>
    <property type="project" value="InterPro"/>
</dbReference>
<comment type="similarity">
    <text evidence="1">In the C-terminal section; belongs to the class-I pyridoxal-phosphate-dependent aminotransferase family.</text>
</comment>
<dbReference type="InterPro" id="IPR015421">
    <property type="entry name" value="PyrdxlP-dep_Trfase_major"/>
</dbReference>
<accession>A0A4V3DVG6</accession>
<keyword evidence="5" id="KW-0238">DNA-binding</keyword>
<dbReference type="PRINTS" id="PR00035">
    <property type="entry name" value="HTHGNTR"/>
</dbReference>
<evidence type="ECO:0000256" key="5">
    <source>
        <dbReference type="ARBA" id="ARBA00023125"/>
    </source>
</evidence>
<comment type="caution">
    <text evidence="8">The sequence shown here is derived from an EMBL/GenBank/DDBJ whole genome shotgun (WGS) entry which is preliminary data.</text>
</comment>
<evidence type="ECO:0000256" key="4">
    <source>
        <dbReference type="ARBA" id="ARBA00023015"/>
    </source>
</evidence>
<reference evidence="8 9" key="1">
    <citation type="submission" date="2019-03" db="EMBL/GenBank/DDBJ databases">
        <title>Genomic Encyclopedia of Type Strains, Phase III (KMG-III): the genomes of soil and plant-associated and newly described type strains.</title>
        <authorList>
            <person name="Whitman W."/>
        </authorList>
    </citation>
    <scope>NUCLEOTIDE SEQUENCE [LARGE SCALE GENOMIC DNA]</scope>
    <source>
        <strain evidence="8 9">CECT 8976</strain>
    </source>
</reference>
<dbReference type="PROSITE" id="PS50949">
    <property type="entry name" value="HTH_GNTR"/>
    <property type="match status" value="1"/>
</dbReference>
<dbReference type="InterPro" id="IPR000524">
    <property type="entry name" value="Tscrpt_reg_HTH_GntR"/>
</dbReference>
<dbReference type="Pfam" id="PF00155">
    <property type="entry name" value="Aminotran_1_2"/>
    <property type="match status" value="1"/>
</dbReference>
<sequence length="484" mass="53880">MQSAWIGDALAAALTRDGKEGLSRQLTRWLRQWIGEGKLAADTRLPASRDLARQLGIGRNTVIDAYEQLLAEGYLDTRHGSGTFVCALFKRHTVAAPEQRTTLGLSDRGQTLEALTRRDDDYHGAFVPCIPEIRAFPHRQWQQLLARHQRQARLLDFNYQAGGGLPALRQALADYLQMSRAVRCHPDQILITQGTQHSLALCALLLADPGDVAWMEEPGYLGARVALHMAGLQTVAAPVDEHGLDPEKIADPRPPKLIYATPSYQYPLGVTMPLARRLTLIDHARQANAWIIEDDYDSEFRYSSQPLPALQGLSEDARVIYLGTLSKVMYPGLRTGYIVVPETLVDAFRAANTRLNPEGHYPLQSALAEFIENGQFARHIRRMRDLYQERQHCLRAVVADSVASEWAWSSGHAGMHVLATLPPHLDETRLSQMAALEGIWLATLGKHFQAPPDRQGLVIGYAGVTEQDIRRGVGVMDRLARAHL</sequence>
<dbReference type="SUPFAM" id="SSF53383">
    <property type="entry name" value="PLP-dependent transferases"/>
    <property type="match status" value="1"/>
</dbReference>
<dbReference type="GO" id="GO:0003700">
    <property type="term" value="F:DNA-binding transcription factor activity"/>
    <property type="evidence" value="ECO:0007669"/>
    <property type="project" value="InterPro"/>
</dbReference>
<dbReference type="RefSeq" id="WP_133679305.1">
    <property type="nucleotide sequence ID" value="NZ_SNZP01000004.1"/>
</dbReference>
<dbReference type="InterPro" id="IPR051446">
    <property type="entry name" value="HTH_trans_reg/aminotransferase"/>
</dbReference>
<dbReference type="InterPro" id="IPR036388">
    <property type="entry name" value="WH-like_DNA-bd_sf"/>
</dbReference>
<dbReference type="SUPFAM" id="SSF46785">
    <property type="entry name" value="Winged helix' DNA-binding domain"/>
    <property type="match status" value="1"/>
</dbReference>
<dbReference type="EMBL" id="SNZP01000004">
    <property type="protein sequence ID" value="TDR80699.1"/>
    <property type="molecule type" value="Genomic_DNA"/>
</dbReference>
<dbReference type="Pfam" id="PF00392">
    <property type="entry name" value="GntR"/>
    <property type="match status" value="1"/>
</dbReference>
<dbReference type="AlphaFoldDB" id="A0A4V3DVG6"/>
<evidence type="ECO:0000256" key="6">
    <source>
        <dbReference type="ARBA" id="ARBA00023163"/>
    </source>
</evidence>
<feature type="domain" description="HTH gntR-type" evidence="7">
    <location>
        <begin position="20"/>
        <end position="88"/>
    </location>
</feature>
<dbReference type="PANTHER" id="PTHR46577">
    <property type="entry name" value="HTH-TYPE TRANSCRIPTIONAL REGULATORY PROTEIN GABR"/>
    <property type="match status" value="1"/>
</dbReference>
<keyword evidence="6" id="KW-0804">Transcription</keyword>
<name>A0A4V3DVG6_9NEIS</name>
<dbReference type="GO" id="GO:0003677">
    <property type="term" value="F:DNA binding"/>
    <property type="evidence" value="ECO:0007669"/>
    <property type="project" value="UniProtKB-KW"/>
</dbReference>
<protein>
    <recommendedName>
        <fullName evidence="2">Putative 8-amino-7-oxononanoate synthase</fullName>
    </recommendedName>
</protein>
<evidence type="ECO:0000256" key="1">
    <source>
        <dbReference type="ARBA" id="ARBA00005384"/>
    </source>
</evidence>
<proteinExistence type="inferred from homology"/>
<dbReference type="InterPro" id="IPR015424">
    <property type="entry name" value="PyrdxlP-dep_Trfase"/>
</dbReference>
<dbReference type="PANTHER" id="PTHR46577:SF1">
    <property type="entry name" value="HTH-TYPE TRANSCRIPTIONAL REGULATORY PROTEIN GABR"/>
    <property type="match status" value="1"/>
</dbReference>
<gene>
    <name evidence="8" type="ORF">DFP86_104199</name>
</gene>
<evidence type="ECO:0000313" key="8">
    <source>
        <dbReference type="EMBL" id="TDR80699.1"/>
    </source>
</evidence>
<dbReference type="Gene3D" id="3.40.640.10">
    <property type="entry name" value="Type I PLP-dependent aspartate aminotransferase-like (Major domain)"/>
    <property type="match status" value="1"/>
</dbReference>
<dbReference type="CDD" id="cd00609">
    <property type="entry name" value="AAT_like"/>
    <property type="match status" value="1"/>
</dbReference>
<dbReference type="CDD" id="cd07377">
    <property type="entry name" value="WHTH_GntR"/>
    <property type="match status" value="1"/>
</dbReference>
<dbReference type="Gene3D" id="1.10.10.10">
    <property type="entry name" value="Winged helix-like DNA-binding domain superfamily/Winged helix DNA-binding domain"/>
    <property type="match status" value="1"/>
</dbReference>
<keyword evidence="3" id="KW-0663">Pyridoxal phosphate</keyword>
<dbReference type="SMART" id="SM00345">
    <property type="entry name" value="HTH_GNTR"/>
    <property type="match status" value="1"/>
</dbReference>
<keyword evidence="9" id="KW-1185">Reference proteome</keyword>
<dbReference type="Proteomes" id="UP000295611">
    <property type="component" value="Unassembled WGS sequence"/>
</dbReference>